<dbReference type="Proteomes" id="UP000187209">
    <property type="component" value="Unassembled WGS sequence"/>
</dbReference>
<name>A0A1R2D1S4_9CILI</name>
<comment type="caution">
    <text evidence="4">The sequence shown here is derived from an EMBL/GenBank/DDBJ whole genome shotgun (WGS) entry which is preliminary data.</text>
</comment>
<keyword evidence="5" id="KW-1185">Reference proteome</keyword>
<comment type="subcellular location">
    <subcellularLocation>
        <location evidence="1">Membrane</location>
    </subcellularLocation>
</comment>
<dbReference type="GO" id="GO:0019867">
    <property type="term" value="C:outer membrane"/>
    <property type="evidence" value="ECO:0007669"/>
    <property type="project" value="InterPro"/>
</dbReference>
<dbReference type="Pfam" id="PF01103">
    <property type="entry name" value="Omp85"/>
    <property type="match status" value="1"/>
</dbReference>
<feature type="domain" description="Bacterial surface antigen (D15)" evidence="3">
    <location>
        <begin position="134"/>
        <end position="406"/>
    </location>
</feature>
<evidence type="ECO:0000259" key="3">
    <source>
        <dbReference type="Pfam" id="PF01103"/>
    </source>
</evidence>
<reference evidence="4 5" key="1">
    <citation type="submission" date="2016-11" db="EMBL/GenBank/DDBJ databases">
        <title>The macronuclear genome of Stentor coeruleus: a giant cell with tiny introns.</title>
        <authorList>
            <person name="Slabodnick M."/>
            <person name="Ruby J.G."/>
            <person name="Reiff S.B."/>
            <person name="Swart E.C."/>
            <person name="Gosai S."/>
            <person name="Prabakaran S."/>
            <person name="Witkowska E."/>
            <person name="Larue G.E."/>
            <person name="Fisher S."/>
            <person name="Freeman R.M."/>
            <person name="Gunawardena J."/>
            <person name="Chu W."/>
            <person name="Stover N.A."/>
            <person name="Gregory B.D."/>
            <person name="Nowacki M."/>
            <person name="Derisi J."/>
            <person name="Roy S.W."/>
            <person name="Marshall W.F."/>
            <person name="Sood P."/>
        </authorList>
    </citation>
    <scope>NUCLEOTIDE SEQUENCE [LARGE SCALE GENOMIC DNA]</scope>
    <source>
        <strain evidence="4">WM001</strain>
    </source>
</reference>
<dbReference type="EMBL" id="MPUH01000015">
    <property type="protein sequence ID" value="OMJ95227.1"/>
    <property type="molecule type" value="Genomic_DNA"/>
</dbReference>
<gene>
    <name evidence="4" type="ORF">SteCoe_1439</name>
</gene>
<organism evidence="4 5">
    <name type="scientific">Stentor coeruleus</name>
    <dbReference type="NCBI Taxonomy" id="5963"/>
    <lineage>
        <taxon>Eukaryota</taxon>
        <taxon>Sar</taxon>
        <taxon>Alveolata</taxon>
        <taxon>Ciliophora</taxon>
        <taxon>Postciliodesmatophora</taxon>
        <taxon>Heterotrichea</taxon>
        <taxon>Heterotrichida</taxon>
        <taxon>Stentoridae</taxon>
        <taxon>Stentor</taxon>
    </lineage>
</organism>
<evidence type="ECO:0000256" key="1">
    <source>
        <dbReference type="ARBA" id="ARBA00004370"/>
    </source>
</evidence>
<protein>
    <recommendedName>
        <fullName evidence="3">Bacterial surface antigen (D15) domain-containing protein</fullName>
    </recommendedName>
</protein>
<proteinExistence type="predicted"/>
<dbReference type="InterPro" id="IPR000184">
    <property type="entry name" value="Bac_surfAg_D15"/>
</dbReference>
<accession>A0A1R2D1S4</accession>
<sequence>MEGYDKLKSFNTNPLNSIHITFSSSFNHEILEEYIKFLKKSKNIEQLHDNIRLASRKLLILDSFTDCKVEIYPGPQVNTAEVKFIMTEKDFSIYQFEADMDPTRVSCRYLLRGLMKRPSLSEFKLGIVPYLNDFDGSFSYMDRISLVKDLNHGFKLGKNIRMIDLNAYQTVYFNEAFLKTWDDKHTFSAGYHLRSNKIATKTLSLDLIKNCILPTDKYFIAYNYHNPNFLNYPLSVKLRTEIGKSQGSFTKTHLSLAYKYNLFSDYFWVNKAKLGYLHTFDNKKPCISDAFRYHNVKGFKYLGARQHGRDSNPENSVMVDNLGTQKKLYFETIALKNSFPLFTRLKLTPYVYGSSAYVLEKNSWRDNIRCAVGFGMKWQLPFGSLDFSYASRVWRQPGDIPAEFQVFFTKGD</sequence>
<dbReference type="AlphaFoldDB" id="A0A1R2D1S4"/>
<keyword evidence="2" id="KW-0472">Membrane</keyword>
<dbReference type="Gene3D" id="2.40.160.50">
    <property type="entry name" value="membrane protein fhac: a member of the omp85/tpsb transporter family"/>
    <property type="match status" value="1"/>
</dbReference>
<evidence type="ECO:0000256" key="2">
    <source>
        <dbReference type="ARBA" id="ARBA00023136"/>
    </source>
</evidence>
<evidence type="ECO:0000313" key="5">
    <source>
        <dbReference type="Proteomes" id="UP000187209"/>
    </source>
</evidence>
<evidence type="ECO:0000313" key="4">
    <source>
        <dbReference type="EMBL" id="OMJ95227.1"/>
    </source>
</evidence>